<feature type="domain" description="CAP-Gly" evidence="4">
    <location>
        <begin position="641"/>
        <end position="683"/>
    </location>
</feature>
<dbReference type="SMART" id="SM00248">
    <property type="entry name" value="ANK"/>
    <property type="match status" value="3"/>
</dbReference>
<dbReference type="Gene3D" id="1.25.40.20">
    <property type="entry name" value="Ankyrin repeat-containing domain"/>
    <property type="match status" value="2"/>
</dbReference>
<dbReference type="CDD" id="cd08544">
    <property type="entry name" value="Reeler"/>
    <property type="match status" value="1"/>
</dbReference>
<dbReference type="Gene3D" id="2.30.30.190">
    <property type="entry name" value="CAP Gly-rich-like domain"/>
    <property type="match status" value="3"/>
</dbReference>
<dbReference type="PROSITE" id="PS50088">
    <property type="entry name" value="ANK_REPEAT"/>
    <property type="match status" value="2"/>
</dbReference>
<dbReference type="Proteomes" id="UP000789390">
    <property type="component" value="Unassembled WGS sequence"/>
</dbReference>
<dbReference type="InterPro" id="IPR036770">
    <property type="entry name" value="Ankyrin_rpt-contain_sf"/>
</dbReference>
<comment type="caution">
    <text evidence="6">The sequence shown here is derived from an EMBL/GenBank/DDBJ whole genome shotgun (WGS) entry which is preliminary data.</text>
</comment>
<dbReference type="SUPFAM" id="SSF48403">
    <property type="entry name" value="Ankyrin repeat"/>
    <property type="match status" value="1"/>
</dbReference>
<dbReference type="Pfam" id="PF12796">
    <property type="entry name" value="Ank_2"/>
    <property type="match status" value="1"/>
</dbReference>
<sequence>MSLLKLVFFILITRFSQHSDAYYRGAPPEACANMEPQHGPVAQTVTAPYLITPQQNNIEQGGTVKVSIEGKSPRGGFMGFLLMAVNPDDSNPQPLGRFINSPRPARSIDCLPGQQNALTHRDGKPKDKLELFWEAPPDYQGDIQFRCTFLRDFSTFWLQVPASILVRVGNSNIVNTPPSASTNNSSVSLVPMVTVPPARISFTPSPDVDPSVLNSRYQTKMIIPTDHSSHHLDYDEDSSFDSEADQTRSYPVTHPPAEAPLCTQCQLTDAAYFDLSCLKCLQVFVNPQTSISQIFAVMRQWNPHTQRSIKFCIQQVLERNGHVNDRDSLSDMTLLHFACKAGAAGIGDPQVAAEVVQDLISRGADIYARCRWTQMTPLHYAALFDSEPITKILLNANQSIDIDSPCNEYENGSALHIAAHNLAVKSALVLVEFGANAKLKDNLGRTPLECIPDGSKYEHIPHTEQIIEQLHEILSIDSKSGNKSPGRNGYKKAAESVAGRAMLKTMWLNVGDRILVDKAKGATLRYCGTVDFASGVWVGVELDTPEGKNDGIIQDTIYFKCSPNHGLFVPLNRVSKYPSSSSGYQSTTTLKASSSRHLNVSKNSNNVTKTPIKVEEINVGDKVMVTTLTGTRHRGVVRFRGETKFASGLWYGVELDKPEGRNGGSVQGVRYFSCPEKHGVFATGSKLQKIHVEPEPSRRATTLTRRSSLNLPARPAPSSAPSTMRRSLSTQHRANESLFSNTLPSTAQPRSLGSKIDSNKPGWQSITLIETTKPTKKKVDQHWLGMGMNVLFNHQVGVIKYIGRVQFAEGIWLGLEMRDHVGRHDGCVQGHRYFNCKANRGIMVRPSSVTVRGINGATLIKPE</sequence>
<feature type="signal peptide" evidence="3">
    <location>
        <begin position="1"/>
        <end position="21"/>
    </location>
</feature>
<reference evidence="6" key="1">
    <citation type="submission" date="2021-11" db="EMBL/GenBank/DDBJ databases">
        <authorList>
            <person name="Schell T."/>
        </authorList>
    </citation>
    <scope>NUCLEOTIDE SEQUENCE</scope>
    <source>
        <strain evidence="6">M5</strain>
    </source>
</reference>
<feature type="domain" description="Reelin" evidence="5">
    <location>
        <begin position="8"/>
        <end position="181"/>
    </location>
</feature>
<evidence type="ECO:0000313" key="6">
    <source>
        <dbReference type="EMBL" id="CAH0109562.1"/>
    </source>
</evidence>
<dbReference type="SUPFAM" id="SSF74924">
    <property type="entry name" value="Cap-Gly domain"/>
    <property type="match status" value="3"/>
</dbReference>
<keyword evidence="1" id="KW-0040">ANK repeat</keyword>
<feature type="repeat" description="ANK" evidence="1">
    <location>
        <begin position="373"/>
        <end position="405"/>
    </location>
</feature>
<evidence type="ECO:0000256" key="1">
    <source>
        <dbReference type="PROSITE-ProRule" id="PRU00023"/>
    </source>
</evidence>
<dbReference type="Pfam" id="PF02014">
    <property type="entry name" value="Reeler"/>
    <property type="match status" value="1"/>
</dbReference>
<feature type="chain" id="PRO_5035217227" evidence="3">
    <location>
        <begin position="22"/>
        <end position="863"/>
    </location>
</feature>
<dbReference type="InterPro" id="IPR002861">
    <property type="entry name" value="Reeler_dom"/>
</dbReference>
<dbReference type="PROSITE" id="PS50245">
    <property type="entry name" value="CAP_GLY_2"/>
    <property type="match status" value="3"/>
</dbReference>
<feature type="domain" description="CAP-Gly" evidence="4">
    <location>
        <begin position="528"/>
        <end position="570"/>
    </location>
</feature>
<proteinExistence type="predicted"/>
<feature type="region of interest" description="Disordered" evidence="2">
    <location>
        <begin position="691"/>
        <end position="759"/>
    </location>
</feature>
<dbReference type="InterPro" id="IPR000938">
    <property type="entry name" value="CAP-Gly_domain"/>
</dbReference>
<evidence type="ECO:0000259" key="4">
    <source>
        <dbReference type="PROSITE" id="PS50245"/>
    </source>
</evidence>
<dbReference type="OrthoDB" id="5412539at2759"/>
<protein>
    <submittedName>
        <fullName evidence="6">Uncharacterized protein</fullName>
    </submittedName>
</protein>
<evidence type="ECO:0000256" key="3">
    <source>
        <dbReference type="SAM" id="SignalP"/>
    </source>
</evidence>
<dbReference type="EMBL" id="CAKKLH010000292">
    <property type="protein sequence ID" value="CAH0109562.1"/>
    <property type="molecule type" value="Genomic_DNA"/>
</dbReference>
<dbReference type="Pfam" id="PF01302">
    <property type="entry name" value="CAP_GLY"/>
    <property type="match status" value="3"/>
</dbReference>
<dbReference type="InterPro" id="IPR036859">
    <property type="entry name" value="CAP-Gly_dom_sf"/>
</dbReference>
<dbReference type="SMART" id="SM01052">
    <property type="entry name" value="CAP_GLY"/>
    <property type="match status" value="3"/>
</dbReference>
<dbReference type="InterPro" id="IPR042307">
    <property type="entry name" value="Reeler_sf"/>
</dbReference>
<name>A0A8J2S1B8_9CRUS</name>
<gene>
    <name evidence="6" type="ORF">DGAL_LOCUS13043</name>
</gene>
<dbReference type="Gene3D" id="2.60.40.4060">
    <property type="entry name" value="Reeler domain"/>
    <property type="match status" value="1"/>
</dbReference>
<dbReference type="AlphaFoldDB" id="A0A8J2S1B8"/>
<evidence type="ECO:0000256" key="2">
    <source>
        <dbReference type="SAM" id="MobiDB-lite"/>
    </source>
</evidence>
<keyword evidence="3" id="KW-0732">Signal</keyword>
<organism evidence="6 7">
    <name type="scientific">Daphnia galeata</name>
    <dbReference type="NCBI Taxonomy" id="27404"/>
    <lineage>
        <taxon>Eukaryota</taxon>
        <taxon>Metazoa</taxon>
        <taxon>Ecdysozoa</taxon>
        <taxon>Arthropoda</taxon>
        <taxon>Crustacea</taxon>
        <taxon>Branchiopoda</taxon>
        <taxon>Diplostraca</taxon>
        <taxon>Cladocera</taxon>
        <taxon>Anomopoda</taxon>
        <taxon>Daphniidae</taxon>
        <taxon>Daphnia</taxon>
    </lineage>
</organism>
<evidence type="ECO:0000259" key="5">
    <source>
        <dbReference type="PROSITE" id="PS51019"/>
    </source>
</evidence>
<feature type="repeat" description="ANK" evidence="1">
    <location>
        <begin position="410"/>
        <end position="442"/>
    </location>
</feature>
<feature type="compositionally biased region" description="Polar residues" evidence="2">
    <location>
        <begin position="728"/>
        <end position="751"/>
    </location>
</feature>
<dbReference type="InterPro" id="IPR002110">
    <property type="entry name" value="Ankyrin_rpt"/>
</dbReference>
<dbReference type="PROSITE" id="PS51019">
    <property type="entry name" value="REELIN"/>
    <property type="match status" value="1"/>
</dbReference>
<feature type="compositionally biased region" description="Low complexity" evidence="2">
    <location>
        <begin position="699"/>
        <end position="727"/>
    </location>
</feature>
<dbReference type="PANTHER" id="PTHR18916">
    <property type="entry name" value="DYNACTIN 1-RELATED MICROTUBULE-BINDING"/>
    <property type="match status" value="1"/>
</dbReference>
<keyword evidence="7" id="KW-1185">Reference proteome</keyword>
<evidence type="ECO:0000313" key="7">
    <source>
        <dbReference type="Proteomes" id="UP000789390"/>
    </source>
</evidence>
<feature type="domain" description="CAP-Gly" evidence="4">
    <location>
        <begin position="803"/>
        <end position="845"/>
    </location>
</feature>
<dbReference type="PANTHER" id="PTHR18916:SF88">
    <property type="entry name" value="CAP-GLY DOMAIN-CONTAINING PROTEIN"/>
    <property type="match status" value="1"/>
</dbReference>
<accession>A0A8J2S1B8</accession>